<dbReference type="InterPro" id="IPR005162">
    <property type="entry name" value="Retrotrans_gag_dom"/>
</dbReference>
<evidence type="ECO:0000256" key="1">
    <source>
        <dbReference type="PROSITE-ProRule" id="PRU00047"/>
    </source>
</evidence>
<sequence length="628" mass="70093">MAGRNLRSRVIPEPEVPPPPTRTTAVRGRVGSRGRGRGRGRVGRAATEVSARVQPRARGGRQAHSERPPVIPEPSQQESSASHPAPFVTKEDFQTEMGKLQATLQNLLEQQGRSRSEGEKDDSDVNSPPATVVGGHSRSTPSEVVVPPRPVHGCNYKAFSACKPPIYKGERDPVLAMRWVKEMEMVFETCRCAEEDKTGGRATEAVRSLTWEEFVKKFKLQFCPMTTTKKMEEEFLQLEQGNSSVQEYTTRFIEKARFAGVYVPTEGRKVERFIWGLRGNLREFVLSKEPDTFQAAINAADTIEHEKNRQVTERMGEKRKWDGPATDPRKGRFPRTDSIGGPNPNVRPCGRCQKVHQGDCRFGPPTCFRCGQPGHLSQDCTTRKSCYKCGSPNHFRTECPQLKKGGGPVPRERVVAPRDDRKAAPALVRGRAFRMTADEAEEAPDVVTGTFLVNSLRAKIIYATPELLKLSCVKLEPLDRPYEADTANRPVWVRDISKGCTIEIDGCLVPAALSPIPMEGLDVILGMDWLIRNKAKIDCEQKMVCVQLPDGRSTVIYGVKRDRSSRLISVIKANRCIWKGCIWFLAYVINSGKEKLEVKDVEVVLPPEREIEFRIDLVPGATPIAKAL</sequence>
<dbReference type="Proteomes" id="UP001172457">
    <property type="component" value="Chromosome 4"/>
</dbReference>
<dbReference type="SMART" id="SM00343">
    <property type="entry name" value="ZnF_C2HC"/>
    <property type="match status" value="2"/>
</dbReference>
<dbReference type="Gene3D" id="4.10.60.10">
    <property type="entry name" value="Zinc finger, CCHC-type"/>
    <property type="match status" value="1"/>
</dbReference>
<dbReference type="Gene3D" id="2.40.70.10">
    <property type="entry name" value="Acid Proteases"/>
    <property type="match status" value="1"/>
</dbReference>
<comment type="caution">
    <text evidence="4">The sequence shown here is derived from an EMBL/GenBank/DDBJ whole genome shotgun (WGS) entry which is preliminary data.</text>
</comment>
<keyword evidence="1" id="KW-0863">Zinc-finger</keyword>
<feature type="compositionally biased region" description="Basic residues" evidence="2">
    <location>
        <begin position="30"/>
        <end position="42"/>
    </location>
</feature>
<protein>
    <recommendedName>
        <fullName evidence="3">CCHC-type domain-containing protein</fullName>
    </recommendedName>
</protein>
<dbReference type="Pfam" id="PF08284">
    <property type="entry name" value="RVP_2"/>
    <property type="match status" value="1"/>
</dbReference>
<organism evidence="4 5">
    <name type="scientific">Centaurea solstitialis</name>
    <name type="common">yellow star-thistle</name>
    <dbReference type="NCBI Taxonomy" id="347529"/>
    <lineage>
        <taxon>Eukaryota</taxon>
        <taxon>Viridiplantae</taxon>
        <taxon>Streptophyta</taxon>
        <taxon>Embryophyta</taxon>
        <taxon>Tracheophyta</taxon>
        <taxon>Spermatophyta</taxon>
        <taxon>Magnoliopsida</taxon>
        <taxon>eudicotyledons</taxon>
        <taxon>Gunneridae</taxon>
        <taxon>Pentapetalae</taxon>
        <taxon>asterids</taxon>
        <taxon>campanulids</taxon>
        <taxon>Asterales</taxon>
        <taxon>Asteraceae</taxon>
        <taxon>Carduoideae</taxon>
        <taxon>Cardueae</taxon>
        <taxon>Centaureinae</taxon>
        <taxon>Centaurea</taxon>
    </lineage>
</organism>
<dbReference type="PANTHER" id="PTHR15503">
    <property type="entry name" value="LDOC1 RELATED"/>
    <property type="match status" value="1"/>
</dbReference>
<dbReference type="GO" id="GO:0008270">
    <property type="term" value="F:zinc ion binding"/>
    <property type="evidence" value="ECO:0007669"/>
    <property type="project" value="UniProtKB-KW"/>
</dbReference>
<feature type="region of interest" description="Disordered" evidence="2">
    <location>
        <begin position="1"/>
        <end position="84"/>
    </location>
</feature>
<name>A0AA38T2K6_9ASTR</name>
<dbReference type="Pfam" id="PF03732">
    <property type="entry name" value="Retrotrans_gag"/>
    <property type="match status" value="1"/>
</dbReference>
<dbReference type="PROSITE" id="PS50158">
    <property type="entry name" value="ZF_CCHC"/>
    <property type="match status" value="2"/>
</dbReference>
<feature type="compositionally biased region" description="Basic and acidic residues" evidence="2">
    <location>
        <begin position="307"/>
        <end position="330"/>
    </location>
</feature>
<evidence type="ECO:0000256" key="2">
    <source>
        <dbReference type="SAM" id="MobiDB-lite"/>
    </source>
</evidence>
<keyword evidence="1" id="KW-0479">Metal-binding</keyword>
<dbReference type="InterPro" id="IPR036875">
    <property type="entry name" value="Znf_CCHC_sf"/>
</dbReference>
<proteinExistence type="predicted"/>
<dbReference type="SUPFAM" id="SSF57756">
    <property type="entry name" value="Retrovirus zinc finger-like domains"/>
    <property type="match status" value="1"/>
</dbReference>
<dbReference type="InterPro" id="IPR021109">
    <property type="entry name" value="Peptidase_aspartic_dom_sf"/>
</dbReference>
<keyword evidence="1" id="KW-0862">Zinc</keyword>
<feature type="region of interest" description="Disordered" evidence="2">
    <location>
        <begin position="307"/>
        <end position="342"/>
    </location>
</feature>
<dbReference type="GO" id="GO:0003676">
    <property type="term" value="F:nucleic acid binding"/>
    <property type="evidence" value="ECO:0007669"/>
    <property type="project" value="InterPro"/>
</dbReference>
<reference evidence="4" key="1">
    <citation type="submission" date="2023-03" db="EMBL/GenBank/DDBJ databases">
        <title>Chromosome-scale reference genome and RAD-based genetic map of yellow starthistle (Centaurea solstitialis) reveal putative structural variation and QTLs associated with invader traits.</title>
        <authorList>
            <person name="Reatini B."/>
            <person name="Cang F.A."/>
            <person name="Jiang Q."/>
            <person name="Mckibben M.T.W."/>
            <person name="Barker M.S."/>
            <person name="Rieseberg L.H."/>
            <person name="Dlugosch K.M."/>
        </authorList>
    </citation>
    <scope>NUCLEOTIDE SEQUENCE</scope>
    <source>
        <strain evidence="4">CAN-66</strain>
        <tissue evidence="4">Leaf</tissue>
    </source>
</reference>
<dbReference type="InterPro" id="IPR001878">
    <property type="entry name" value="Znf_CCHC"/>
</dbReference>
<feature type="region of interest" description="Disordered" evidence="2">
    <location>
        <begin position="109"/>
        <end position="146"/>
    </location>
</feature>
<evidence type="ECO:0000313" key="5">
    <source>
        <dbReference type="Proteomes" id="UP001172457"/>
    </source>
</evidence>
<dbReference type="InterPro" id="IPR032567">
    <property type="entry name" value="RTL1-rel"/>
</dbReference>
<gene>
    <name evidence="4" type="ORF">OSB04_017259</name>
</gene>
<feature type="domain" description="CCHC-type" evidence="3">
    <location>
        <begin position="386"/>
        <end position="401"/>
    </location>
</feature>
<dbReference type="Pfam" id="PF00098">
    <property type="entry name" value="zf-CCHC"/>
    <property type="match status" value="2"/>
</dbReference>
<dbReference type="EMBL" id="JARYMX010000004">
    <property type="protein sequence ID" value="KAJ9553214.1"/>
    <property type="molecule type" value="Genomic_DNA"/>
</dbReference>
<dbReference type="AlphaFoldDB" id="A0AA38T2K6"/>
<dbReference type="PANTHER" id="PTHR15503:SF42">
    <property type="entry name" value="ZINC FINGER, CCHC-TYPE, RETROTRANSPOSON GAG DOMAIN, ASPARTIC PEPTIDASE DOMAIN PROTEIN-RELATED"/>
    <property type="match status" value="1"/>
</dbReference>
<feature type="domain" description="CCHC-type" evidence="3">
    <location>
        <begin position="367"/>
        <end position="380"/>
    </location>
</feature>
<evidence type="ECO:0000313" key="4">
    <source>
        <dbReference type="EMBL" id="KAJ9553214.1"/>
    </source>
</evidence>
<accession>A0AA38T2K6</accession>
<evidence type="ECO:0000259" key="3">
    <source>
        <dbReference type="PROSITE" id="PS50158"/>
    </source>
</evidence>
<keyword evidence="5" id="KW-1185">Reference proteome</keyword>